<keyword evidence="2" id="KW-0812">Transmembrane</keyword>
<dbReference type="Gene3D" id="1.25.40.10">
    <property type="entry name" value="Tetratricopeptide repeat domain"/>
    <property type="match status" value="1"/>
</dbReference>
<accession>L0DCJ1</accession>
<keyword evidence="1" id="KW-0802">TPR repeat</keyword>
<dbReference type="PROSITE" id="PS50005">
    <property type="entry name" value="TPR"/>
    <property type="match status" value="1"/>
</dbReference>
<dbReference type="InterPro" id="IPR019734">
    <property type="entry name" value="TPR_rpt"/>
</dbReference>
<protein>
    <submittedName>
        <fullName evidence="3">Uncharacterized protein</fullName>
    </submittedName>
</protein>
<evidence type="ECO:0000256" key="2">
    <source>
        <dbReference type="SAM" id="Phobius"/>
    </source>
</evidence>
<dbReference type="HOGENOM" id="CLU_1026358_0_0_0"/>
<feature type="transmembrane region" description="Helical" evidence="2">
    <location>
        <begin position="38"/>
        <end position="58"/>
    </location>
</feature>
<proteinExistence type="predicted"/>
<evidence type="ECO:0000313" key="3">
    <source>
        <dbReference type="EMBL" id="AGA26590.1"/>
    </source>
</evidence>
<dbReference type="STRING" id="886293.Sinac_2272"/>
<dbReference type="SUPFAM" id="SSF48452">
    <property type="entry name" value="TPR-like"/>
    <property type="match status" value="1"/>
</dbReference>
<name>L0DCJ1_SINAD</name>
<dbReference type="EMBL" id="CP003364">
    <property type="protein sequence ID" value="AGA26590.1"/>
    <property type="molecule type" value="Genomic_DNA"/>
</dbReference>
<dbReference type="AlphaFoldDB" id="L0DCJ1"/>
<dbReference type="Pfam" id="PF13432">
    <property type="entry name" value="TPR_16"/>
    <property type="match status" value="1"/>
</dbReference>
<evidence type="ECO:0000256" key="1">
    <source>
        <dbReference type="PROSITE-ProRule" id="PRU00339"/>
    </source>
</evidence>
<dbReference type="SMART" id="SM00028">
    <property type="entry name" value="TPR"/>
    <property type="match status" value="2"/>
</dbReference>
<keyword evidence="4" id="KW-1185">Reference proteome</keyword>
<dbReference type="KEGG" id="saci:Sinac_2272"/>
<feature type="repeat" description="TPR" evidence="1">
    <location>
        <begin position="165"/>
        <end position="198"/>
    </location>
</feature>
<keyword evidence="2" id="KW-1133">Transmembrane helix</keyword>
<keyword evidence="2" id="KW-0472">Membrane</keyword>
<dbReference type="Proteomes" id="UP000010798">
    <property type="component" value="Chromosome"/>
</dbReference>
<dbReference type="InterPro" id="IPR011990">
    <property type="entry name" value="TPR-like_helical_dom_sf"/>
</dbReference>
<gene>
    <name evidence="3" type="ordered locus">Sinac_2272</name>
</gene>
<reference evidence="3 4" key="1">
    <citation type="submission" date="2012-02" db="EMBL/GenBank/DDBJ databases">
        <title>Complete sequence of chromosome of Singulisphaera acidiphila DSM 18658.</title>
        <authorList>
            <consortium name="US DOE Joint Genome Institute (JGI-PGF)"/>
            <person name="Lucas S."/>
            <person name="Copeland A."/>
            <person name="Lapidus A."/>
            <person name="Glavina del Rio T."/>
            <person name="Dalin E."/>
            <person name="Tice H."/>
            <person name="Bruce D."/>
            <person name="Goodwin L."/>
            <person name="Pitluck S."/>
            <person name="Peters L."/>
            <person name="Ovchinnikova G."/>
            <person name="Chertkov O."/>
            <person name="Kyrpides N."/>
            <person name="Mavromatis K."/>
            <person name="Ivanova N."/>
            <person name="Brettin T."/>
            <person name="Detter J.C."/>
            <person name="Han C."/>
            <person name="Larimer F."/>
            <person name="Land M."/>
            <person name="Hauser L."/>
            <person name="Markowitz V."/>
            <person name="Cheng J.-F."/>
            <person name="Hugenholtz P."/>
            <person name="Woyke T."/>
            <person name="Wu D."/>
            <person name="Tindall B."/>
            <person name="Pomrenke H."/>
            <person name="Brambilla E."/>
            <person name="Klenk H.-P."/>
            <person name="Eisen J.A."/>
        </authorList>
    </citation>
    <scope>NUCLEOTIDE SEQUENCE [LARGE SCALE GENOMIC DNA]</scope>
    <source>
        <strain evidence="4">ATCC BAA-1392 / DSM 18658 / VKM B-2454 / MOB10</strain>
    </source>
</reference>
<evidence type="ECO:0000313" key="4">
    <source>
        <dbReference type="Proteomes" id="UP000010798"/>
    </source>
</evidence>
<organism evidence="3 4">
    <name type="scientific">Singulisphaera acidiphila (strain ATCC BAA-1392 / DSM 18658 / VKM B-2454 / MOB10)</name>
    <dbReference type="NCBI Taxonomy" id="886293"/>
    <lineage>
        <taxon>Bacteria</taxon>
        <taxon>Pseudomonadati</taxon>
        <taxon>Planctomycetota</taxon>
        <taxon>Planctomycetia</taxon>
        <taxon>Isosphaerales</taxon>
        <taxon>Isosphaeraceae</taxon>
        <taxon>Singulisphaera</taxon>
    </lineage>
</organism>
<feature type="transmembrane region" description="Helical" evidence="2">
    <location>
        <begin position="70"/>
        <end position="94"/>
    </location>
</feature>
<sequence length="271" mass="29971">MIGGFSAGVSLFSVIVIAQRGGANRGSRRIVPRPIPRIVWWVTGLLLGAGVYLGKPAFDRVGNGAGAHVAFWAFFVFLMGIAGLLLVLFLLLLVRPRRHPIARAMSLARLGQFDAAISDLQRQIDTRGRSPRRCEALGDCYLLQEDWRKAYIQFLEAEQLGGRVGRYLAKQGFALWKLGRTQEALEPLERATQIDPSDPSPVWTTCHVLVDLGQVAAAHEKLERAERLIKESIPPGNPRRRALEGSLEVCRQRLLLMSDTPTDSPLDANSD</sequence>
<dbReference type="eggNOG" id="COG0457">
    <property type="taxonomic scope" value="Bacteria"/>
</dbReference>